<evidence type="ECO:0000313" key="8">
    <source>
        <dbReference type="Proteomes" id="UP000293874"/>
    </source>
</evidence>
<dbReference type="OrthoDB" id="799938at2"/>
<dbReference type="SUPFAM" id="SSF88659">
    <property type="entry name" value="Sigma3 and sigma4 domains of RNA polymerase sigma factors"/>
    <property type="match status" value="1"/>
</dbReference>
<keyword evidence="2" id="KW-0805">Transcription regulation</keyword>
<dbReference type="InterPro" id="IPR014284">
    <property type="entry name" value="RNA_pol_sigma-70_dom"/>
</dbReference>
<feature type="domain" description="RNA polymerase sigma-70 region 2" evidence="5">
    <location>
        <begin position="27"/>
        <end position="91"/>
    </location>
</feature>
<reference evidence="7 8" key="1">
    <citation type="submission" date="2019-02" db="EMBL/GenBank/DDBJ databases">
        <title>Genomic Encyclopedia of Type Strains, Phase IV (KMG-IV): sequencing the most valuable type-strain genomes for metagenomic binning, comparative biology and taxonomic classification.</title>
        <authorList>
            <person name="Goeker M."/>
        </authorList>
    </citation>
    <scope>NUCLEOTIDE SEQUENCE [LARGE SCALE GENOMIC DNA]</scope>
    <source>
        <strain evidence="7 8">DSM 18116</strain>
    </source>
</reference>
<evidence type="ECO:0000313" key="7">
    <source>
        <dbReference type="EMBL" id="RZS69295.1"/>
    </source>
</evidence>
<dbReference type="InterPro" id="IPR007627">
    <property type="entry name" value="RNA_pol_sigma70_r2"/>
</dbReference>
<dbReference type="RefSeq" id="WP_130543640.1">
    <property type="nucleotide sequence ID" value="NZ_CP042431.1"/>
</dbReference>
<dbReference type="GO" id="GO:0006352">
    <property type="term" value="P:DNA-templated transcription initiation"/>
    <property type="evidence" value="ECO:0007669"/>
    <property type="project" value="InterPro"/>
</dbReference>
<dbReference type="PANTHER" id="PTHR43133">
    <property type="entry name" value="RNA POLYMERASE ECF-TYPE SIGMA FACTO"/>
    <property type="match status" value="1"/>
</dbReference>
<evidence type="ECO:0000256" key="1">
    <source>
        <dbReference type="ARBA" id="ARBA00010641"/>
    </source>
</evidence>
<dbReference type="CDD" id="cd06171">
    <property type="entry name" value="Sigma70_r4"/>
    <property type="match status" value="1"/>
</dbReference>
<organism evidence="7 8">
    <name type="scientific">Pseudobacter ginsenosidimutans</name>
    <dbReference type="NCBI Taxonomy" id="661488"/>
    <lineage>
        <taxon>Bacteria</taxon>
        <taxon>Pseudomonadati</taxon>
        <taxon>Bacteroidota</taxon>
        <taxon>Chitinophagia</taxon>
        <taxon>Chitinophagales</taxon>
        <taxon>Chitinophagaceae</taxon>
        <taxon>Pseudobacter</taxon>
    </lineage>
</organism>
<dbReference type="InterPro" id="IPR014327">
    <property type="entry name" value="RNA_pol_sigma70_bacteroid"/>
</dbReference>
<dbReference type="NCBIfam" id="TIGR02937">
    <property type="entry name" value="sigma70-ECF"/>
    <property type="match status" value="1"/>
</dbReference>
<dbReference type="InterPro" id="IPR036388">
    <property type="entry name" value="WH-like_DNA-bd_sf"/>
</dbReference>
<dbReference type="PANTHER" id="PTHR43133:SF46">
    <property type="entry name" value="RNA POLYMERASE SIGMA-70 FACTOR ECF SUBFAMILY"/>
    <property type="match status" value="1"/>
</dbReference>
<dbReference type="Gene3D" id="1.10.1740.10">
    <property type="match status" value="1"/>
</dbReference>
<dbReference type="GO" id="GO:0003677">
    <property type="term" value="F:DNA binding"/>
    <property type="evidence" value="ECO:0007669"/>
    <property type="project" value="InterPro"/>
</dbReference>
<proteinExistence type="inferred from homology"/>
<keyword evidence="8" id="KW-1185">Reference proteome</keyword>
<dbReference type="Proteomes" id="UP000293874">
    <property type="component" value="Unassembled WGS sequence"/>
</dbReference>
<dbReference type="InterPro" id="IPR013325">
    <property type="entry name" value="RNA_pol_sigma_r2"/>
</dbReference>
<name>A0A4Q7MLP4_9BACT</name>
<dbReference type="EMBL" id="SGXA01000003">
    <property type="protein sequence ID" value="RZS69295.1"/>
    <property type="molecule type" value="Genomic_DNA"/>
</dbReference>
<dbReference type="SUPFAM" id="SSF88946">
    <property type="entry name" value="Sigma2 domain of RNA polymerase sigma factors"/>
    <property type="match status" value="1"/>
</dbReference>
<dbReference type="GO" id="GO:0016987">
    <property type="term" value="F:sigma factor activity"/>
    <property type="evidence" value="ECO:0007669"/>
    <property type="project" value="UniProtKB-KW"/>
</dbReference>
<dbReference type="Pfam" id="PF08281">
    <property type="entry name" value="Sigma70_r4_2"/>
    <property type="match status" value="1"/>
</dbReference>
<dbReference type="NCBIfam" id="TIGR02985">
    <property type="entry name" value="Sig70_bacteroi1"/>
    <property type="match status" value="1"/>
</dbReference>
<evidence type="ECO:0000256" key="4">
    <source>
        <dbReference type="ARBA" id="ARBA00023163"/>
    </source>
</evidence>
<evidence type="ECO:0000256" key="2">
    <source>
        <dbReference type="ARBA" id="ARBA00023015"/>
    </source>
</evidence>
<gene>
    <name evidence="7" type="ORF">EV199_5132</name>
</gene>
<keyword evidence="4" id="KW-0804">Transcription</keyword>
<dbReference type="Gene3D" id="1.10.10.10">
    <property type="entry name" value="Winged helix-like DNA-binding domain superfamily/Winged helix DNA-binding domain"/>
    <property type="match status" value="1"/>
</dbReference>
<evidence type="ECO:0000259" key="5">
    <source>
        <dbReference type="Pfam" id="PF04542"/>
    </source>
</evidence>
<dbReference type="AlphaFoldDB" id="A0A4Q7MLP4"/>
<comment type="caution">
    <text evidence="7">The sequence shown here is derived from an EMBL/GenBank/DDBJ whole genome shotgun (WGS) entry which is preliminary data.</text>
</comment>
<accession>A0A4Q7MLP4</accession>
<dbReference type="InterPro" id="IPR013249">
    <property type="entry name" value="RNA_pol_sigma70_r4_t2"/>
</dbReference>
<evidence type="ECO:0000259" key="6">
    <source>
        <dbReference type="Pfam" id="PF08281"/>
    </source>
</evidence>
<sequence>MLSNPQYDQAELLLKLSEGDENAFRTLFHAWSPRINAFALKLTGSSVLAEEIVQEAFTKLWQQRAELVRISNFEAWLVTVARNTGSDMLRRMAHERIILHELQSGSSQQSGEENDEEWKQYHAKLYQAVAELPPQQRKVWEMSRFDRKKQQEIAEEMGISIHTVKEYIKKATATLKKNLLKIVFWGIPSFFILIRLL</sequence>
<keyword evidence="3" id="KW-0731">Sigma factor</keyword>
<dbReference type="InterPro" id="IPR013324">
    <property type="entry name" value="RNA_pol_sigma_r3/r4-like"/>
</dbReference>
<comment type="similarity">
    <text evidence="1">Belongs to the sigma-70 factor family. ECF subfamily.</text>
</comment>
<evidence type="ECO:0000256" key="3">
    <source>
        <dbReference type="ARBA" id="ARBA00023082"/>
    </source>
</evidence>
<protein>
    <submittedName>
        <fullName evidence="7">RNA polymerase sigma-70 factor (ECF subfamily)</fullName>
    </submittedName>
</protein>
<dbReference type="InterPro" id="IPR039425">
    <property type="entry name" value="RNA_pol_sigma-70-like"/>
</dbReference>
<dbReference type="Pfam" id="PF04542">
    <property type="entry name" value="Sigma70_r2"/>
    <property type="match status" value="1"/>
</dbReference>
<feature type="domain" description="RNA polymerase sigma factor 70 region 4 type 2" evidence="6">
    <location>
        <begin position="124"/>
        <end position="172"/>
    </location>
</feature>